<reference evidence="2 3" key="1">
    <citation type="submission" date="2020-08" db="EMBL/GenBank/DDBJ databases">
        <title>Genomic Encyclopedia of Archaeal and Bacterial Type Strains, Phase II (KMG-II): from individual species to whole genera.</title>
        <authorList>
            <person name="Goeker M."/>
        </authorList>
    </citation>
    <scope>NUCLEOTIDE SEQUENCE [LARGE SCALE GENOMIC DNA]</scope>
    <source>
        <strain evidence="2 3">DSM 43850</strain>
    </source>
</reference>
<proteinExistence type="predicted"/>
<sequence>MTRMVFPGWLVFAGTELVNTTRAAAGARASGILVRDPCPALAASLADPPYSDPVTDQAPWLDTAIPASTGFYGLVGVKIDGAGTARTTRSWTELLGDGGVPGAVRRASPEIAVTVLALAADEEALSFGLGWLAAELHSGGEGGTVCVYAAAPTPRTDRCTGIPAVGWNPYAAGDALVRHLYEAVAIEGPQPAGAVARCADGVMQTWTWTMRAGVTGWWHAPKLVARNDTLLGPSDPLVWRDILPGFDPWGSYPDGTGWRDRCPRPVHVLDEDPYRAASLPAPVRTVPPTDAGNPNDPANWPQPGGHRYTAARSLLALDPGIVSDRLDLVPVISLGTGALSLRRLLIRWYDNPRDLSLRGDVVDPCLALEEVSIPWLPRGSELLLDGRIRRAAVSCPGGDELRPRRYGPLGRPAGWPEFSCGTPLIVEVSVDAASVAEDAWVEIHFAARQEAI</sequence>
<comment type="caution">
    <text evidence="2">The sequence shown here is derived from an EMBL/GenBank/DDBJ whole genome shotgun (WGS) entry which is preliminary data.</text>
</comment>
<dbReference type="Proteomes" id="UP000517916">
    <property type="component" value="Unassembled WGS sequence"/>
</dbReference>
<evidence type="ECO:0000313" key="3">
    <source>
        <dbReference type="Proteomes" id="UP000517916"/>
    </source>
</evidence>
<gene>
    <name evidence="2" type="ORF">BC739_006717</name>
</gene>
<name>A0ABR6BSF3_9PSEU</name>
<keyword evidence="3" id="KW-1185">Reference proteome</keyword>
<organism evidence="2 3">
    <name type="scientific">Kutzneria viridogrisea</name>
    <dbReference type="NCBI Taxonomy" id="47990"/>
    <lineage>
        <taxon>Bacteria</taxon>
        <taxon>Bacillati</taxon>
        <taxon>Actinomycetota</taxon>
        <taxon>Actinomycetes</taxon>
        <taxon>Pseudonocardiales</taxon>
        <taxon>Pseudonocardiaceae</taxon>
        <taxon>Kutzneria</taxon>
    </lineage>
</organism>
<feature type="region of interest" description="Disordered" evidence="1">
    <location>
        <begin position="279"/>
        <end position="301"/>
    </location>
</feature>
<evidence type="ECO:0000256" key="1">
    <source>
        <dbReference type="SAM" id="MobiDB-lite"/>
    </source>
</evidence>
<protein>
    <submittedName>
        <fullName evidence="2">Uncharacterized protein</fullName>
    </submittedName>
</protein>
<dbReference type="EMBL" id="JACJID010000005">
    <property type="protein sequence ID" value="MBA8929499.1"/>
    <property type="molecule type" value="Genomic_DNA"/>
</dbReference>
<evidence type="ECO:0000313" key="2">
    <source>
        <dbReference type="EMBL" id="MBA8929499.1"/>
    </source>
</evidence>
<dbReference type="RefSeq" id="WP_182839413.1">
    <property type="nucleotide sequence ID" value="NZ_BAAABQ010000017.1"/>
</dbReference>
<accession>A0ABR6BSF3</accession>